<reference evidence="1 2" key="1">
    <citation type="journal article" date="2010" name="Nature">
        <title>Genome sequence of the palaeopolyploid soybean.</title>
        <authorList>
            <person name="Schmutz J."/>
            <person name="Cannon S.B."/>
            <person name="Schlueter J."/>
            <person name="Ma J."/>
            <person name="Mitros T."/>
            <person name="Nelson W."/>
            <person name="Hyten D.L."/>
            <person name="Song Q."/>
            <person name="Thelen J.J."/>
            <person name="Cheng J."/>
            <person name="Xu D."/>
            <person name="Hellsten U."/>
            <person name="May G.D."/>
            <person name="Yu Y."/>
            <person name="Sakurai T."/>
            <person name="Umezawa T."/>
            <person name="Bhattacharyya M.K."/>
            <person name="Sandhu D."/>
            <person name="Valliyodan B."/>
            <person name="Lindquist E."/>
            <person name="Peto M."/>
            <person name="Grant D."/>
            <person name="Shu S."/>
            <person name="Goodstein D."/>
            <person name="Barry K."/>
            <person name="Futrell-Griggs M."/>
            <person name="Abernathy B."/>
            <person name="Du J."/>
            <person name="Tian Z."/>
            <person name="Zhu L."/>
            <person name="Gill N."/>
            <person name="Joshi T."/>
            <person name="Libault M."/>
            <person name="Sethuraman A."/>
            <person name="Zhang X.-C."/>
            <person name="Shinozaki K."/>
            <person name="Nguyen H.T."/>
            <person name="Wing R.A."/>
            <person name="Cregan P."/>
            <person name="Specht J."/>
            <person name="Grimwood J."/>
            <person name="Rokhsar D."/>
            <person name="Stacey G."/>
            <person name="Shoemaker R.C."/>
            <person name="Jackson S.A."/>
        </authorList>
    </citation>
    <scope>NUCLEOTIDE SEQUENCE</scope>
    <source>
        <strain evidence="2">cv. Williams 82</strain>
        <tissue evidence="1">Callus</tissue>
    </source>
</reference>
<sequence>MLTKWKLAKVVSDLDRNHNQPHSVVTWEALELDAYKCNVDATFWSQVQLSLPSVIFEMDCKSIVDRVLTEVANVFECNFKVKFLRQQVNMVVHVLARTSIDYASPTLFNSMPTCIYHFIINDTS</sequence>
<protein>
    <submittedName>
        <fullName evidence="1 2">Uncharacterized protein</fullName>
    </submittedName>
</protein>
<dbReference type="EnsemblPlants" id="KRH13757">
    <property type="protein sequence ID" value="KRH13757"/>
    <property type="gene ID" value="GLYMA_15G262000"/>
</dbReference>
<gene>
    <name evidence="1" type="ORF">GLYMA_15G262000</name>
</gene>
<dbReference type="OMA" id="HELIRWK"/>
<dbReference type="AlphaFoldDB" id="A0A0R0G681"/>
<proteinExistence type="predicted"/>
<reference evidence="2" key="2">
    <citation type="submission" date="2018-02" db="UniProtKB">
        <authorList>
            <consortium name="EnsemblPlants"/>
        </authorList>
    </citation>
    <scope>IDENTIFICATION</scope>
    <source>
        <strain evidence="2">Williams 82</strain>
    </source>
</reference>
<reference evidence="1" key="3">
    <citation type="submission" date="2018-07" db="EMBL/GenBank/DDBJ databases">
        <title>WGS assembly of Glycine max.</title>
        <authorList>
            <person name="Schmutz J."/>
            <person name="Cannon S."/>
            <person name="Schlueter J."/>
            <person name="Ma J."/>
            <person name="Mitros T."/>
            <person name="Nelson W."/>
            <person name="Hyten D."/>
            <person name="Song Q."/>
            <person name="Thelen J."/>
            <person name="Cheng J."/>
            <person name="Xu D."/>
            <person name="Hellsten U."/>
            <person name="May G."/>
            <person name="Yu Y."/>
            <person name="Sakurai T."/>
            <person name="Umezawa T."/>
            <person name="Bhattacharyya M."/>
            <person name="Sandhu D."/>
            <person name="Valliyodan B."/>
            <person name="Lindquist E."/>
            <person name="Peto M."/>
            <person name="Grant D."/>
            <person name="Shu S."/>
            <person name="Goodstein D."/>
            <person name="Barry K."/>
            <person name="Futrell-Griggs M."/>
            <person name="Abernathy B."/>
            <person name="Du J."/>
            <person name="Tian Z."/>
            <person name="Zhu L."/>
            <person name="Gill N."/>
            <person name="Joshi T."/>
            <person name="Libault M."/>
            <person name="Sethuraman A."/>
            <person name="Zhang X."/>
            <person name="Shinozaki K."/>
            <person name="Nguyen H."/>
            <person name="Wing R."/>
            <person name="Cregan P."/>
            <person name="Specht J."/>
            <person name="Grimwood J."/>
            <person name="Rokhsar D."/>
            <person name="Stacey G."/>
            <person name="Shoemaker R."/>
            <person name="Jackson S."/>
        </authorList>
    </citation>
    <scope>NUCLEOTIDE SEQUENCE</scope>
    <source>
        <tissue evidence="1">Callus</tissue>
    </source>
</reference>
<dbReference type="Proteomes" id="UP000008827">
    <property type="component" value="Chromosome 15"/>
</dbReference>
<dbReference type="Gramene" id="KRH13757">
    <property type="protein sequence ID" value="KRH13757"/>
    <property type="gene ID" value="GLYMA_15G262000"/>
</dbReference>
<evidence type="ECO:0000313" key="3">
    <source>
        <dbReference type="Proteomes" id="UP000008827"/>
    </source>
</evidence>
<accession>A0A0R0G681</accession>
<organism evidence="1">
    <name type="scientific">Glycine max</name>
    <name type="common">Soybean</name>
    <name type="synonym">Glycine hispida</name>
    <dbReference type="NCBI Taxonomy" id="3847"/>
    <lineage>
        <taxon>Eukaryota</taxon>
        <taxon>Viridiplantae</taxon>
        <taxon>Streptophyta</taxon>
        <taxon>Embryophyta</taxon>
        <taxon>Tracheophyta</taxon>
        <taxon>Spermatophyta</taxon>
        <taxon>Magnoliopsida</taxon>
        <taxon>eudicotyledons</taxon>
        <taxon>Gunneridae</taxon>
        <taxon>Pentapetalae</taxon>
        <taxon>rosids</taxon>
        <taxon>fabids</taxon>
        <taxon>Fabales</taxon>
        <taxon>Fabaceae</taxon>
        <taxon>Papilionoideae</taxon>
        <taxon>50 kb inversion clade</taxon>
        <taxon>NPAAA clade</taxon>
        <taxon>indigoferoid/millettioid clade</taxon>
        <taxon>Phaseoleae</taxon>
        <taxon>Glycine</taxon>
        <taxon>Glycine subgen. Soja</taxon>
    </lineage>
</organism>
<evidence type="ECO:0000313" key="2">
    <source>
        <dbReference type="EnsemblPlants" id="KRH13757"/>
    </source>
</evidence>
<dbReference type="InParanoid" id="A0A0R0G681"/>
<evidence type="ECO:0000313" key="1">
    <source>
        <dbReference type="EMBL" id="KRH13757.1"/>
    </source>
</evidence>
<name>A0A0R0G681_SOYBN</name>
<dbReference type="EMBL" id="CM000848">
    <property type="protein sequence ID" value="KRH13757.1"/>
    <property type="molecule type" value="Genomic_DNA"/>
</dbReference>
<keyword evidence="3" id="KW-1185">Reference proteome</keyword>